<sequence length="114" mass="13118">MYIFDVFYLVGMWIYEKPKLKIKLPPGASFVDEEQSVLHSVSLSLPKRFLGKPGSSRRGHTIFYSERSVSAFMMNKLIVALKIAKYAFEKYISPDLVHFAFCNDTAMIDVKMKL</sequence>
<organism evidence="1 2">
    <name type="scientific">Trichinella nativa</name>
    <dbReference type="NCBI Taxonomy" id="6335"/>
    <lineage>
        <taxon>Eukaryota</taxon>
        <taxon>Metazoa</taxon>
        <taxon>Ecdysozoa</taxon>
        <taxon>Nematoda</taxon>
        <taxon>Enoplea</taxon>
        <taxon>Dorylaimia</taxon>
        <taxon>Trichinellida</taxon>
        <taxon>Trichinellidae</taxon>
        <taxon>Trichinella</taxon>
    </lineage>
</organism>
<proteinExistence type="predicted"/>
<protein>
    <submittedName>
        <fullName evidence="1">Uncharacterized protein</fullName>
    </submittedName>
</protein>
<accession>A0A1Y3ENS3</accession>
<dbReference type="AlphaFoldDB" id="A0A1Y3ENS3"/>
<reference evidence="1 2" key="1">
    <citation type="submission" date="2015-04" db="EMBL/GenBank/DDBJ databases">
        <title>Draft genome of the roundworm Trichinella nativa.</title>
        <authorList>
            <person name="Mitreva M."/>
        </authorList>
    </citation>
    <scope>NUCLEOTIDE SEQUENCE [LARGE SCALE GENOMIC DNA]</scope>
    <source>
        <strain evidence="1 2">ISS45</strain>
    </source>
</reference>
<dbReference type="EMBL" id="LVZM01005939">
    <property type="protein sequence ID" value="OUC46773.1"/>
    <property type="molecule type" value="Genomic_DNA"/>
</dbReference>
<name>A0A1Y3ENS3_9BILA</name>
<gene>
    <name evidence="1" type="ORF">D917_07453</name>
</gene>
<dbReference type="Proteomes" id="UP000243006">
    <property type="component" value="Unassembled WGS sequence"/>
</dbReference>
<evidence type="ECO:0000313" key="1">
    <source>
        <dbReference type="EMBL" id="OUC46773.1"/>
    </source>
</evidence>
<comment type="caution">
    <text evidence="1">The sequence shown here is derived from an EMBL/GenBank/DDBJ whole genome shotgun (WGS) entry which is preliminary data.</text>
</comment>
<evidence type="ECO:0000313" key="2">
    <source>
        <dbReference type="Proteomes" id="UP000243006"/>
    </source>
</evidence>